<reference evidence="2 3" key="1">
    <citation type="submission" date="2018-12" db="EMBL/GenBank/DDBJ databases">
        <authorList>
            <consortium name="Pathogen Informatics"/>
        </authorList>
    </citation>
    <scope>NUCLEOTIDE SEQUENCE [LARGE SCALE GENOMIC DNA]</scope>
    <source>
        <strain evidence="2 3">NCTC10437</strain>
    </source>
</reference>
<dbReference type="GO" id="GO:0016853">
    <property type="term" value="F:isomerase activity"/>
    <property type="evidence" value="ECO:0007669"/>
    <property type="project" value="UniProtKB-KW"/>
</dbReference>
<dbReference type="AlphaFoldDB" id="A0A3S4T610"/>
<feature type="chain" id="PRO_5018751756" evidence="1">
    <location>
        <begin position="24"/>
        <end position="230"/>
    </location>
</feature>
<accession>A0A3S4T610</accession>
<dbReference type="GO" id="GO:0004674">
    <property type="term" value="F:protein serine/threonine kinase activity"/>
    <property type="evidence" value="ECO:0007669"/>
    <property type="project" value="UniProtKB-EC"/>
</dbReference>
<keyword evidence="2" id="KW-0808">Transferase</keyword>
<protein>
    <submittedName>
        <fullName evidence="2">Protein-disulfide isomerase</fullName>
        <ecNumber evidence="2">2.7.11.1</ecNumber>
    </submittedName>
</protein>
<dbReference type="EMBL" id="LR134356">
    <property type="protein sequence ID" value="VEG51670.1"/>
    <property type="molecule type" value="Genomic_DNA"/>
</dbReference>
<proteinExistence type="predicted"/>
<dbReference type="KEGG" id="mauu:NCTC10437_00782"/>
<evidence type="ECO:0000256" key="1">
    <source>
        <dbReference type="SAM" id="SignalP"/>
    </source>
</evidence>
<dbReference type="InterPro" id="IPR036249">
    <property type="entry name" value="Thioredoxin-like_sf"/>
</dbReference>
<dbReference type="STRING" id="1791.GCA_001049355_02313"/>
<dbReference type="Proteomes" id="UP000279306">
    <property type="component" value="Chromosome"/>
</dbReference>
<name>A0A3S4T610_MYCAU</name>
<dbReference type="SUPFAM" id="SSF52833">
    <property type="entry name" value="Thioredoxin-like"/>
    <property type="match status" value="1"/>
</dbReference>
<evidence type="ECO:0000313" key="2">
    <source>
        <dbReference type="EMBL" id="VEG51670.1"/>
    </source>
</evidence>
<dbReference type="RefSeq" id="WP_048632224.1">
    <property type="nucleotide sequence ID" value="NZ_CVQQ01000006.1"/>
</dbReference>
<feature type="signal peptide" evidence="1">
    <location>
        <begin position="1"/>
        <end position="23"/>
    </location>
</feature>
<sequence length="230" mass="24570">MRVIRLLALVSALGLLAVTPGCAKQVVGVPQAASTTVPLALSADGYGIVAGFDDAPAKIEIFTEPQCTHCGDLQREFGDELAYHLGVGSLQVTYRPLMFLDDDYDGYSSKVVNALFLASEAIDNSATTGAQFQRFVEELWVNQDPGGMPFTGDELHEMATAAGIPGPVADNVAGDNEAVDLAAVEESNFNLLFDIDSDDTGTPTVYDLEAGEKLDIHDDEWLDDLVQRGN</sequence>
<keyword evidence="3" id="KW-1185">Reference proteome</keyword>
<keyword evidence="2" id="KW-0413">Isomerase</keyword>
<dbReference type="EC" id="2.7.11.1" evidence="2"/>
<keyword evidence="1" id="KW-0732">Signal</keyword>
<organism evidence="2 3">
    <name type="scientific">Mycolicibacterium aurum</name>
    <name type="common">Mycobacterium aurum</name>
    <dbReference type="NCBI Taxonomy" id="1791"/>
    <lineage>
        <taxon>Bacteria</taxon>
        <taxon>Bacillati</taxon>
        <taxon>Actinomycetota</taxon>
        <taxon>Actinomycetes</taxon>
        <taxon>Mycobacteriales</taxon>
        <taxon>Mycobacteriaceae</taxon>
        <taxon>Mycolicibacterium</taxon>
    </lineage>
</organism>
<gene>
    <name evidence="2" type="primary">pknE_1</name>
    <name evidence="2" type="ORF">NCTC10437_00782</name>
</gene>
<dbReference type="Gene3D" id="3.40.30.10">
    <property type="entry name" value="Glutaredoxin"/>
    <property type="match status" value="1"/>
</dbReference>
<evidence type="ECO:0000313" key="3">
    <source>
        <dbReference type="Proteomes" id="UP000279306"/>
    </source>
</evidence>
<dbReference type="OrthoDB" id="117402at2"/>